<gene>
    <name evidence="1" type="ORF">WSS_A15234</name>
</gene>
<organism evidence="1 2">
    <name type="scientific">Rhodococcus opacus M213</name>
    <dbReference type="NCBI Taxonomy" id="1129896"/>
    <lineage>
        <taxon>Bacteria</taxon>
        <taxon>Bacillati</taxon>
        <taxon>Actinomycetota</taxon>
        <taxon>Actinomycetes</taxon>
        <taxon>Mycobacteriales</taxon>
        <taxon>Nocardiaceae</taxon>
        <taxon>Rhodococcus</taxon>
    </lineage>
</organism>
<protein>
    <submittedName>
        <fullName evidence="1">Uncharacterized protein</fullName>
    </submittedName>
</protein>
<proteinExistence type="predicted"/>
<reference evidence="1 2" key="1">
    <citation type="journal article" date="2013" name="Genome Announc.">
        <title>Draft Genome Sequence of Rhodococcus opacus Strain M213 Shows a Diverse Catabolic Potential.</title>
        <authorList>
            <person name="Pathak A."/>
            <person name="Green S.J."/>
            <person name="Ogram A."/>
            <person name="Chauhan A."/>
        </authorList>
    </citation>
    <scope>NUCLEOTIDE SEQUENCE [LARGE SCALE GENOMIC DNA]</scope>
    <source>
        <strain evidence="1 2">M213</strain>
    </source>
</reference>
<sequence>MHHCSELCEVIDGELDRVQARYEDHAEKSVIPESLTTEAWTLLVLAADAVSAYRQAQANVRAVAPPRNP</sequence>
<dbReference type="EMBL" id="AJYC02000047">
    <property type="protein sequence ID" value="EKT81857.1"/>
    <property type="molecule type" value="Genomic_DNA"/>
</dbReference>
<name>K8XUK3_RHOOP</name>
<dbReference type="AlphaFoldDB" id="K8XUK3"/>
<evidence type="ECO:0000313" key="2">
    <source>
        <dbReference type="Proteomes" id="UP000005951"/>
    </source>
</evidence>
<comment type="caution">
    <text evidence="1">The sequence shown here is derived from an EMBL/GenBank/DDBJ whole genome shotgun (WGS) entry which is preliminary data.</text>
</comment>
<accession>K8XUK3</accession>
<evidence type="ECO:0000313" key="1">
    <source>
        <dbReference type="EMBL" id="EKT81857.1"/>
    </source>
</evidence>
<dbReference type="Proteomes" id="UP000005951">
    <property type="component" value="Unassembled WGS sequence"/>
</dbReference>